<dbReference type="GO" id="GO:0005634">
    <property type="term" value="C:nucleus"/>
    <property type="evidence" value="ECO:0007669"/>
    <property type="project" value="UniProtKB-SubCell"/>
</dbReference>
<comment type="similarity">
    <text evidence="2">Belongs to the krueppel C2H2-type zinc-finger protein family.</text>
</comment>
<dbReference type="PANTHER" id="PTHR24393">
    <property type="entry name" value="ZINC FINGER PROTEIN"/>
    <property type="match status" value="1"/>
</dbReference>
<dbReference type="RefSeq" id="XP_026743939.1">
    <property type="nucleotide sequence ID" value="XM_026888138.1"/>
</dbReference>
<evidence type="ECO:0000256" key="6">
    <source>
        <dbReference type="ARBA" id="ARBA00022833"/>
    </source>
</evidence>
<keyword evidence="4" id="KW-0677">Repeat</keyword>
<dbReference type="PROSITE" id="PS50157">
    <property type="entry name" value="ZINC_FINGER_C2H2_2"/>
    <property type="match status" value="9"/>
</dbReference>
<feature type="region of interest" description="Disordered" evidence="13">
    <location>
        <begin position="115"/>
        <end position="141"/>
    </location>
</feature>
<evidence type="ECO:0000256" key="5">
    <source>
        <dbReference type="ARBA" id="ARBA00022771"/>
    </source>
</evidence>
<evidence type="ECO:0000259" key="15">
    <source>
        <dbReference type="PROSITE" id="PS51915"/>
    </source>
</evidence>
<dbReference type="PANTHER" id="PTHR24393:SF15">
    <property type="entry name" value="IP01243P-RELATED"/>
    <property type="match status" value="1"/>
</dbReference>
<dbReference type="PROSITE" id="PS51915">
    <property type="entry name" value="ZAD"/>
    <property type="match status" value="1"/>
</dbReference>
<evidence type="ECO:0000256" key="12">
    <source>
        <dbReference type="PROSITE-ProRule" id="PRU01263"/>
    </source>
</evidence>
<keyword evidence="7" id="KW-0805">Transcription regulation</keyword>
<dbReference type="SUPFAM" id="SSF57667">
    <property type="entry name" value="beta-beta-alpha zinc fingers"/>
    <property type="match status" value="4"/>
</dbReference>
<evidence type="ECO:0000256" key="3">
    <source>
        <dbReference type="ARBA" id="ARBA00022723"/>
    </source>
</evidence>
<dbReference type="SMART" id="SM00355">
    <property type="entry name" value="ZnF_C2H2"/>
    <property type="match status" value="10"/>
</dbReference>
<evidence type="ECO:0000256" key="13">
    <source>
        <dbReference type="SAM" id="MobiDB-lite"/>
    </source>
</evidence>
<keyword evidence="10" id="KW-0539">Nucleus</keyword>
<organism evidence="16 17">
    <name type="scientific">Trichoplusia ni</name>
    <name type="common">Cabbage looper</name>
    <dbReference type="NCBI Taxonomy" id="7111"/>
    <lineage>
        <taxon>Eukaryota</taxon>
        <taxon>Metazoa</taxon>
        <taxon>Ecdysozoa</taxon>
        <taxon>Arthropoda</taxon>
        <taxon>Hexapoda</taxon>
        <taxon>Insecta</taxon>
        <taxon>Pterygota</taxon>
        <taxon>Neoptera</taxon>
        <taxon>Endopterygota</taxon>
        <taxon>Lepidoptera</taxon>
        <taxon>Glossata</taxon>
        <taxon>Ditrysia</taxon>
        <taxon>Noctuoidea</taxon>
        <taxon>Noctuidae</taxon>
        <taxon>Plusiinae</taxon>
        <taxon>Trichoplusia</taxon>
    </lineage>
</organism>
<evidence type="ECO:0000313" key="16">
    <source>
        <dbReference type="Proteomes" id="UP000322000"/>
    </source>
</evidence>
<evidence type="ECO:0000259" key="14">
    <source>
        <dbReference type="PROSITE" id="PS50157"/>
    </source>
</evidence>
<dbReference type="Proteomes" id="UP000322000">
    <property type="component" value="Chromosome 26"/>
</dbReference>
<comment type="subcellular location">
    <subcellularLocation>
        <location evidence="1">Nucleus</location>
    </subcellularLocation>
</comment>
<dbReference type="SMART" id="SM00868">
    <property type="entry name" value="zf-AD"/>
    <property type="match status" value="1"/>
</dbReference>
<dbReference type="InterPro" id="IPR013087">
    <property type="entry name" value="Znf_C2H2_type"/>
</dbReference>
<name>A0A7E5WTR3_TRINI</name>
<gene>
    <name evidence="17" type="primary">LOC113505448</name>
</gene>
<feature type="domain" description="C2H2-type" evidence="14">
    <location>
        <begin position="449"/>
        <end position="472"/>
    </location>
</feature>
<evidence type="ECO:0000256" key="7">
    <source>
        <dbReference type="ARBA" id="ARBA00023015"/>
    </source>
</evidence>
<evidence type="ECO:0000256" key="8">
    <source>
        <dbReference type="ARBA" id="ARBA00023125"/>
    </source>
</evidence>
<evidence type="ECO:0000256" key="2">
    <source>
        <dbReference type="ARBA" id="ARBA00006991"/>
    </source>
</evidence>
<feature type="domain" description="C2H2-type" evidence="14">
    <location>
        <begin position="391"/>
        <end position="419"/>
    </location>
</feature>
<keyword evidence="5 11" id="KW-0863">Zinc-finger</keyword>
<evidence type="ECO:0000256" key="1">
    <source>
        <dbReference type="ARBA" id="ARBA00004123"/>
    </source>
</evidence>
<sequence length="566" mass="66229">MSSTSRKGPIVDPGLCRCCGGLKKCRLLNVEYEWQGQREVYSEMFVDCFGLLQLSHLEGPESERVICATCVVRLRDARAFRHQVLQCEERLLNASVFIHDDNDEQLKMELDIKQEPDPGAEPLAHSDGEDHLTDPIEDNRPNMNITVTIKEEECPKEVANVDPPDDETERAKTEMLVKLKKMQEKLNKMQNVDGIPEQVPEIARPISPLQRRPLTIDKDLHILRNTIKIVENSYVCPFMTVFSDYHCVYCNEMFIDPNQLRDHTMTHDPKTYKTVVNTKKLAQLDIDRIDCRLCDEKIDSIDTFKEHITSVHKKTLYKDVHNEFMTFKLKHGTLTCVECGKNVGFFHALKKHMAEHFGTYICDVCGAHYFEERHLIIHKNTHNNNRNVQTYPCDECDKIFKSKNSRNFHVARIHKNEPAYPCNKCEEVFISYHKRYRHKMTVHGEKRCYPCEGCDKIFNSRKAVREHNQKTHLQLLRHECNICDKKFYLPSALRDHMTSHTGERNFRCEFCGKNYPRSKALKVHIQSHNTEKKFQCSLCPSSYTQITNYKNHLRNKHPFPEGEVYR</sequence>
<feature type="domain" description="C2H2-type" evidence="14">
    <location>
        <begin position="360"/>
        <end position="387"/>
    </location>
</feature>
<dbReference type="Gene3D" id="3.30.160.60">
    <property type="entry name" value="Classic Zinc Finger"/>
    <property type="match status" value="5"/>
</dbReference>
<keyword evidence="3 12" id="KW-0479">Metal-binding</keyword>
<feature type="domain" description="C2H2-type" evidence="14">
    <location>
        <begin position="420"/>
        <end position="448"/>
    </location>
</feature>
<dbReference type="PROSITE" id="PS00028">
    <property type="entry name" value="ZINC_FINGER_C2H2_1"/>
    <property type="match status" value="8"/>
</dbReference>
<dbReference type="KEGG" id="tnl:113505448"/>
<proteinExistence type="inferred from homology"/>
<dbReference type="AlphaFoldDB" id="A0A7E5WTR3"/>
<dbReference type="GO" id="GO:0008270">
    <property type="term" value="F:zinc ion binding"/>
    <property type="evidence" value="ECO:0007669"/>
    <property type="project" value="UniProtKB-UniRule"/>
</dbReference>
<feature type="binding site" evidence="12">
    <location>
        <position position="19"/>
    </location>
    <ligand>
        <name>Zn(2+)</name>
        <dbReference type="ChEBI" id="CHEBI:29105"/>
    </ligand>
</feature>
<keyword evidence="16" id="KW-1185">Reference proteome</keyword>
<feature type="domain" description="C2H2-type" evidence="14">
    <location>
        <begin position="506"/>
        <end position="533"/>
    </location>
</feature>
<protein>
    <submittedName>
        <fullName evidence="17">Zinc finger protein 12-like isoform X1</fullName>
    </submittedName>
</protein>
<feature type="binding site" evidence="12">
    <location>
        <position position="67"/>
    </location>
    <ligand>
        <name>Zn(2+)</name>
        <dbReference type="ChEBI" id="CHEBI:29105"/>
    </ligand>
</feature>
<dbReference type="InterPro" id="IPR036236">
    <property type="entry name" value="Znf_C2H2_sf"/>
</dbReference>
<feature type="domain" description="ZAD" evidence="15">
    <location>
        <begin position="14"/>
        <end position="94"/>
    </location>
</feature>
<feature type="domain" description="C2H2-type" evidence="14">
    <location>
        <begin position="534"/>
        <end position="557"/>
    </location>
</feature>
<keyword evidence="8" id="KW-0238">DNA-binding</keyword>
<feature type="domain" description="C2H2-type" evidence="14">
    <location>
        <begin position="334"/>
        <end position="361"/>
    </location>
</feature>
<feature type="compositionally biased region" description="Basic and acidic residues" evidence="13">
    <location>
        <begin position="124"/>
        <end position="140"/>
    </location>
</feature>
<feature type="domain" description="C2H2-type" evidence="14">
    <location>
        <begin position="245"/>
        <end position="272"/>
    </location>
</feature>
<reference evidence="17" key="1">
    <citation type="submission" date="2025-08" db="UniProtKB">
        <authorList>
            <consortium name="RefSeq"/>
        </authorList>
    </citation>
    <scope>IDENTIFICATION</scope>
</reference>
<dbReference type="GO" id="GO:0000978">
    <property type="term" value="F:RNA polymerase II cis-regulatory region sequence-specific DNA binding"/>
    <property type="evidence" value="ECO:0007669"/>
    <property type="project" value="TreeGrafter"/>
</dbReference>
<accession>A0A7E5WTR3</accession>
<evidence type="ECO:0000256" key="9">
    <source>
        <dbReference type="ARBA" id="ARBA00023163"/>
    </source>
</evidence>
<feature type="binding site" evidence="12">
    <location>
        <position position="70"/>
    </location>
    <ligand>
        <name>Zn(2+)</name>
        <dbReference type="ChEBI" id="CHEBI:29105"/>
    </ligand>
</feature>
<dbReference type="FunFam" id="3.30.160.60:FF:000145">
    <property type="entry name" value="Zinc finger protein 574"/>
    <property type="match status" value="1"/>
</dbReference>
<dbReference type="GeneID" id="113505448"/>
<dbReference type="InterPro" id="IPR012934">
    <property type="entry name" value="Znf_AD"/>
</dbReference>
<evidence type="ECO:0000256" key="10">
    <source>
        <dbReference type="ARBA" id="ARBA00023242"/>
    </source>
</evidence>
<keyword evidence="6 12" id="KW-0862">Zinc</keyword>
<dbReference type="OrthoDB" id="8117402at2759"/>
<dbReference type="InParanoid" id="A0A7E5WTR3"/>
<evidence type="ECO:0000256" key="11">
    <source>
        <dbReference type="PROSITE-ProRule" id="PRU00042"/>
    </source>
</evidence>
<feature type="binding site" evidence="12">
    <location>
        <position position="16"/>
    </location>
    <ligand>
        <name>Zn(2+)</name>
        <dbReference type="ChEBI" id="CHEBI:29105"/>
    </ligand>
</feature>
<evidence type="ECO:0000256" key="4">
    <source>
        <dbReference type="ARBA" id="ARBA00022737"/>
    </source>
</evidence>
<keyword evidence="9" id="KW-0804">Transcription</keyword>
<feature type="domain" description="C2H2-type" evidence="14">
    <location>
        <begin position="478"/>
        <end position="505"/>
    </location>
</feature>
<dbReference type="Pfam" id="PF00096">
    <property type="entry name" value="zf-C2H2"/>
    <property type="match status" value="3"/>
</dbReference>
<dbReference type="GO" id="GO:0001228">
    <property type="term" value="F:DNA-binding transcription activator activity, RNA polymerase II-specific"/>
    <property type="evidence" value="ECO:0007669"/>
    <property type="project" value="TreeGrafter"/>
</dbReference>
<evidence type="ECO:0000313" key="17">
    <source>
        <dbReference type="RefSeq" id="XP_026743939.1"/>
    </source>
</evidence>